<dbReference type="Gene3D" id="6.10.340.10">
    <property type="match status" value="1"/>
</dbReference>
<evidence type="ECO:0000256" key="2">
    <source>
        <dbReference type="ARBA" id="ARBA00022475"/>
    </source>
</evidence>
<keyword evidence="3 7" id="KW-0472">Membrane</keyword>
<proteinExistence type="inferred from homology"/>
<dbReference type="SMART" id="SM00283">
    <property type="entry name" value="MA"/>
    <property type="match status" value="1"/>
</dbReference>
<dbReference type="GO" id="GO:0007165">
    <property type="term" value="P:signal transduction"/>
    <property type="evidence" value="ECO:0007669"/>
    <property type="project" value="UniProtKB-KW"/>
</dbReference>
<evidence type="ECO:0000256" key="7">
    <source>
        <dbReference type="SAM" id="Phobius"/>
    </source>
</evidence>
<evidence type="ECO:0008006" key="12">
    <source>
        <dbReference type="Google" id="ProtNLM"/>
    </source>
</evidence>
<evidence type="ECO:0000259" key="8">
    <source>
        <dbReference type="PROSITE" id="PS50111"/>
    </source>
</evidence>
<reference evidence="10 11" key="1">
    <citation type="submission" date="2015-01" db="EMBL/GenBank/DDBJ databases">
        <title>Draft genome sequences of the supercritical CO2 tolerant bacteria Bacillus subterraneus MITOT1 and Bacillus cereus MIT0214.</title>
        <authorList>
            <person name="Peet K.C."/>
            <person name="Thompson J.R."/>
        </authorList>
    </citation>
    <scope>NUCLEOTIDE SEQUENCE [LARGE SCALE GENOMIC DNA]</scope>
    <source>
        <strain evidence="10 11">MITOT1</strain>
    </source>
</reference>
<dbReference type="PRINTS" id="PR00260">
    <property type="entry name" value="CHEMTRNSDUCR"/>
</dbReference>
<evidence type="ECO:0000256" key="3">
    <source>
        <dbReference type="ARBA" id="ARBA00023136"/>
    </source>
</evidence>
<evidence type="ECO:0000256" key="4">
    <source>
        <dbReference type="ARBA" id="ARBA00023224"/>
    </source>
</evidence>
<dbReference type="InterPro" id="IPR003660">
    <property type="entry name" value="HAMP_dom"/>
</dbReference>
<organism evidence="10 11">
    <name type="scientific">Mesobacillus subterraneus</name>
    <dbReference type="NCBI Taxonomy" id="285983"/>
    <lineage>
        <taxon>Bacteria</taxon>
        <taxon>Bacillati</taxon>
        <taxon>Bacillota</taxon>
        <taxon>Bacilli</taxon>
        <taxon>Bacillales</taxon>
        <taxon>Bacillaceae</taxon>
        <taxon>Mesobacillus</taxon>
    </lineage>
</organism>
<dbReference type="PANTHER" id="PTHR32089">
    <property type="entry name" value="METHYL-ACCEPTING CHEMOTAXIS PROTEIN MCPB"/>
    <property type="match status" value="1"/>
</dbReference>
<keyword evidence="11" id="KW-1185">Reference proteome</keyword>
<keyword evidence="2" id="KW-1003">Cell membrane</keyword>
<dbReference type="Gene3D" id="1.10.287.950">
    <property type="entry name" value="Methyl-accepting chemotaxis protein"/>
    <property type="match status" value="1"/>
</dbReference>
<dbReference type="PROSITE" id="PS50111">
    <property type="entry name" value="CHEMOTAXIS_TRANSDUC_2"/>
    <property type="match status" value="1"/>
</dbReference>
<dbReference type="AlphaFoldDB" id="A0A0D6ZDF6"/>
<dbReference type="CDD" id="cd06225">
    <property type="entry name" value="HAMP"/>
    <property type="match status" value="1"/>
</dbReference>
<feature type="transmembrane region" description="Helical" evidence="7">
    <location>
        <begin position="198"/>
        <end position="216"/>
    </location>
</feature>
<dbReference type="InterPro" id="IPR004089">
    <property type="entry name" value="MCPsignal_dom"/>
</dbReference>
<evidence type="ECO:0000256" key="6">
    <source>
        <dbReference type="PROSITE-ProRule" id="PRU00284"/>
    </source>
</evidence>
<feature type="domain" description="Methyl-accepting transducer" evidence="8">
    <location>
        <begin position="290"/>
        <end position="547"/>
    </location>
</feature>
<dbReference type="GO" id="GO:0004888">
    <property type="term" value="F:transmembrane signaling receptor activity"/>
    <property type="evidence" value="ECO:0007669"/>
    <property type="project" value="InterPro"/>
</dbReference>
<accession>A0A0D6ZDF6</accession>
<gene>
    <name evidence="10" type="ORF">UB32_00640</name>
</gene>
<keyword evidence="4 6" id="KW-0807">Transducer</keyword>
<evidence type="ECO:0000313" key="10">
    <source>
        <dbReference type="EMBL" id="KIY23834.1"/>
    </source>
</evidence>
<keyword evidence="7" id="KW-1133">Transmembrane helix</keyword>
<comment type="similarity">
    <text evidence="5">Belongs to the methyl-accepting chemotaxis (MCP) protein family.</text>
</comment>
<dbReference type="GO" id="GO:0005886">
    <property type="term" value="C:plasma membrane"/>
    <property type="evidence" value="ECO:0007669"/>
    <property type="project" value="UniProtKB-SubCell"/>
</dbReference>
<evidence type="ECO:0000313" key="11">
    <source>
        <dbReference type="Proteomes" id="UP000032512"/>
    </source>
</evidence>
<comment type="subcellular location">
    <subcellularLocation>
        <location evidence="1">Cell membrane</location>
    </subcellularLocation>
</comment>
<dbReference type="Proteomes" id="UP000032512">
    <property type="component" value="Unassembled WGS sequence"/>
</dbReference>
<dbReference type="Pfam" id="PF00672">
    <property type="entry name" value="HAMP"/>
    <property type="match status" value="1"/>
</dbReference>
<sequence length="576" mass="63656">MDGGIFMQYWSIGRKYANVFAFIMVIFLGSFIYLSSVLSNLQDAIDLAEEKSDYAIMISEMGATFRQKYIIITDYITEPKSELLTLYKKDAEQFDASAKKLKANVKTEEAQTLFEAIVITDKHMDKIWSDEILKTVDEFKQNGEQVDIFTQISLANKAETIRDMNIEKLNQLQTTILDDRSKIMNETHSSIASMIRNTFILIIIAFIISSVAMYFVSRSISKNLKDVVAYCKKLAAGELNIKALQAKSRDEVGQIIQAMNQLSGNLRTSISSILTSSNQVNEMSRNLKANAESTTEANNEITTSIMQVASASDEQVKISERTNEAVENVSAQLIQVTGSMNETLQTTSDTKQKIEQGKLYAYNVTEQMDEINGKVTKLAKVIHSLKNNSQEIHRIIEIITNISNQTNLLALNAAIEAARAGEHGKGFGVVAQEVRKLAEQSAGAAESIRAILEQTGKETNQAVNVMDESQVTVQKGNELVGKVAALFTEIAQSIEEVSVKGDTVSRAVMSANEKIEFMALSATEVITASSKSAQFLEQVAATTEEQNATMQELLESSSKLSSMAEDLRKSFSSFKL</sequence>
<name>A0A0D6ZDF6_9BACI</name>
<dbReference type="PROSITE" id="PS50885">
    <property type="entry name" value="HAMP"/>
    <property type="match status" value="1"/>
</dbReference>
<dbReference type="Pfam" id="PF00015">
    <property type="entry name" value="MCPsignal"/>
    <property type="match status" value="1"/>
</dbReference>
<protein>
    <recommendedName>
        <fullName evidence="12">Methyl-accepting chemotaxis protein</fullName>
    </recommendedName>
</protein>
<comment type="caution">
    <text evidence="10">The sequence shown here is derived from an EMBL/GenBank/DDBJ whole genome shotgun (WGS) entry which is preliminary data.</text>
</comment>
<dbReference type="PATRIC" id="fig|285983.3.peg.3891"/>
<dbReference type="PANTHER" id="PTHR32089:SF112">
    <property type="entry name" value="LYSOZYME-LIKE PROTEIN-RELATED"/>
    <property type="match status" value="1"/>
</dbReference>
<keyword evidence="7" id="KW-0812">Transmembrane</keyword>
<dbReference type="SUPFAM" id="SSF58104">
    <property type="entry name" value="Methyl-accepting chemotaxis protein (MCP) signaling domain"/>
    <property type="match status" value="1"/>
</dbReference>
<evidence type="ECO:0000256" key="5">
    <source>
        <dbReference type="ARBA" id="ARBA00029447"/>
    </source>
</evidence>
<dbReference type="GO" id="GO:0006935">
    <property type="term" value="P:chemotaxis"/>
    <property type="evidence" value="ECO:0007669"/>
    <property type="project" value="InterPro"/>
</dbReference>
<dbReference type="EMBL" id="JXIQ01000004">
    <property type="protein sequence ID" value="KIY23834.1"/>
    <property type="molecule type" value="Genomic_DNA"/>
</dbReference>
<evidence type="ECO:0000256" key="1">
    <source>
        <dbReference type="ARBA" id="ARBA00004236"/>
    </source>
</evidence>
<dbReference type="InterPro" id="IPR004090">
    <property type="entry name" value="Chemotax_Me-accpt_rcpt"/>
</dbReference>
<feature type="domain" description="HAMP" evidence="9">
    <location>
        <begin position="218"/>
        <end position="271"/>
    </location>
</feature>
<evidence type="ECO:0000259" key="9">
    <source>
        <dbReference type="PROSITE" id="PS50885"/>
    </source>
</evidence>
<dbReference type="SMART" id="SM00304">
    <property type="entry name" value="HAMP"/>
    <property type="match status" value="1"/>
</dbReference>
<feature type="transmembrane region" description="Helical" evidence="7">
    <location>
        <begin position="16"/>
        <end position="34"/>
    </location>
</feature>